<dbReference type="Proteomes" id="UP000003009">
    <property type="component" value="Unassembled WGS sequence"/>
</dbReference>
<protein>
    <submittedName>
        <fullName evidence="2">Uncharacterized protein</fullName>
    </submittedName>
</protein>
<accession>C4GGL0</accession>
<name>C4GGL0_9NEIS</name>
<keyword evidence="3" id="KW-1185">Reference proteome</keyword>
<reference evidence="2" key="1">
    <citation type="submission" date="2009-04" db="EMBL/GenBank/DDBJ databases">
        <authorList>
            <person name="Weinstock G."/>
            <person name="Sodergren E."/>
            <person name="Clifton S."/>
            <person name="Fulton L."/>
            <person name="Fulton B."/>
            <person name="Courtney L."/>
            <person name="Fronick C."/>
            <person name="Harrison M."/>
            <person name="Strong C."/>
            <person name="Farmer C."/>
            <person name="Delahaunty K."/>
            <person name="Markovic C."/>
            <person name="Hall O."/>
            <person name="Minx P."/>
            <person name="Tomlinson C."/>
            <person name="Mitreva M."/>
            <person name="Nelson J."/>
            <person name="Hou S."/>
            <person name="Wollam A."/>
            <person name="Pepin K.H."/>
            <person name="Johnson M."/>
            <person name="Bhonagiri V."/>
            <person name="Nash W.E."/>
            <person name="Warren W."/>
            <person name="Chinwalla A."/>
            <person name="Mardis E.R."/>
            <person name="Wilson R.K."/>
        </authorList>
    </citation>
    <scope>NUCLEOTIDE SEQUENCE [LARGE SCALE GENOMIC DNA]</scope>
    <source>
        <strain evidence="2">ATCC 51147</strain>
    </source>
</reference>
<proteinExistence type="predicted"/>
<comment type="caution">
    <text evidence="2">The sequence shown here is derived from an EMBL/GenBank/DDBJ whole genome shotgun (WGS) entry which is preliminary data.</text>
</comment>
<evidence type="ECO:0000313" key="2">
    <source>
        <dbReference type="EMBL" id="EEP69365.1"/>
    </source>
</evidence>
<evidence type="ECO:0000313" key="3">
    <source>
        <dbReference type="Proteomes" id="UP000003009"/>
    </source>
</evidence>
<gene>
    <name evidence="2" type="ORF">GCWU000324_01278</name>
</gene>
<organism evidence="2 3">
    <name type="scientific">Kingella oralis ATCC 51147</name>
    <dbReference type="NCBI Taxonomy" id="629741"/>
    <lineage>
        <taxon>Bacteria</taxon>
        <taxon>Pseudomonadati</taxon>
        <taxon>Pseudomonadota</taxon>
        <taxon>Betaproteobacteria</taxon>
        <taxon>Neisseriales</taxon>
        <taxon>Neisseriaceae</taxon>
        <taxon>Kingella</taxon>
    </lineage>
</organism>
<dbReference type="AlphaFoldDB" id="C4GGL0"/>
<feature type="region of interest" description="Disordered" evidence="1">
    <location>
        <begin position="1"/>
        <end position="23"/>
    </location>
</feature>
<dbReference type="HOGENOM" id="CLU_3200913_0_0_4"/>
<evidence type="ECO:0000256" key="1">
    <source>
        <dbReference type="SAM" id="MobiDB-lite"/>
    </source>
</evidence>
<dbReference type="EMBL" id="ACJW02000002">
    <property type="protein sequence ID" value="EEP69365.1"/>
    <property type="molecule type" value="Genomic_DNA"/>
</dbReference>
<sequence>MPARPQQPETHRLPSPKRASPVLASQLDYAPQAACSQPQPHIITP</sequence>